<evidence type="ECO:0000256" key="1">
    <source>
        <dbReference type="SAM" id="MobiDB-lite"/>
    </source>
</evidence>
<evidence type="ECO:0000313" key="3">
    <source>
        <dbReference type="Proteomes" id="UP000026962"/>
    </source>
</evidence>
<organism evidence="2">
    <name type="scientific">Oryza punctata</name>
    <name type="common">Red rice</name>
    <dbReference type="NCBI Taxonomy" id="4537"/>
    <lineage>
        <taxon>Eukaryota</taxon>
        <taxon>Viridiplantae</taxon>
        <taxon>Streptophyta</taxon>
        <taxon>Embryophyta</taxon>
        <taxon>Tracheophyta</taxon>
        <taxon>Spermatophyta</taxon>
        <taxon>Magnoliopsida</taxon>
        <taxon>Liliopsida</taxon>
        <taxon>Poales</taxon>
        <taxon>Poaceae</taxon>
        <taxon>BOP clade</taxon>
        <taxon>Oryzoideae</taxon>
        <taxon>Oryzeae</taxon>
        <taxon>Oryzinae</taxon>
        <taxon>Oryza</taxon>
    </lineage>
</organism>
<evidence type="ECO:0000313" key="2">
    <source>
        <dbReference type="EnsemblPlants" id="OPUNC11G12430.1"/>
    </source>
</evidence>
<dbReference type="AlphaFoldDB" id="A0A0E0MFS2"/>
<proteinExistence type="predicted"/>
<sequence>MEAGDPFCLGQRRPNPSSPSRFCFPGLNPDIFLPDVKVAISPLTRLSVSPQTVGKVYRRGSTTGGGGSVSSRHVAAHQRCGKQQDERE</sequence>
<dbReference type="HOGENOM" id="CLU_2472912_0_0_1"/>
<dbReference type="Gramene" id="OPUNC11G12430.1">
    <property type="protein sequence ID" value="OPUNC11G12430.1"/>
    <property type="gene ID" value="OPUNC11G12430"/>
</dbReference>
<reference evidence="2" key="2">
    <citation type="submission" date="2018-05" db="EMBL/GenBank/DDBJ databases">
        <title>OpunRS2 (Oryza punctata Reference Sequence Version 2).</title>
        <authorList>
            <person name="Zhang J."/>
            <person name="Kudrna D."/>
            <person name="Lee S."/>
            <person name="Talag J."/>
            <person name="Welchert J."/>
            <person name="Wing R.A."/>
        </authorList>
    </citation>
    <scope>NUCLEOTIDE SEQUENCE [LARGE SCALE GENOMIC DNA]</scope>
</reference>
<protein>
    <submittedName>
        <fullName evidence="2">Uncharacterized protein</fullName>
    </submittedName>
</protein>
<accession>A0A0E0MFS2</accession>
<dbReference type="EnsemblPlants" id="OPUNC11G12430.1">
    <property type="protein sequence ID" value="OPUNC11G12430.1"/>
    <property type="gene ID" value="OPUNC11G12430"/>
</dbReference>
<keyword evidence="3" id="KW-1185">Reference proteome</keyword>
<feature type="region of interest" description="Disordered" evidence="1">
    <location>
        <begin position="51"/>
        <end position="88"/>
    </location>
</feature>
<name>A0A0E0MFS2_ORYPU</name>
<reference evidence="2" key="1">
    <citation type="submission" date="2015-04" db="UniProtKB">
        <authorList>
            <consortium name="EnsemblPlants"/>
        </authorList>
    </citation>
    <scope>IDENTIFICATION</scope>
</reference>
<feature type="region of interest" description="Disordered" evidence="1">
    <location>
        <begin position="1"/>
        <end position="21"/>
    </location>
</feature>
<dbReference type="Proteomes" id="UP000026962">
    <property type="component" value="Chromosome 11"/>
</dbReference>